<reference evidence="2 3" key="1">
    <citation type="submission" date="2020-07" db="EMBL/GenBank/DDBJ databases">
        <title>Sequencing the genomes of 1000 actinobacteria strains.</title>
        <authorList>
            <person name="Klenk H.-P."/>
        </authorList>
    </citation>
    <scope>NUCLEOTIDE SEQUENCE [LARGE SCALE GENOMIC DNA]</scope>
    <source>
        <strain evidence="2 3">DSM 26341</strain>
    </source>
</reference>
<proteinExistence type="predicted"/>
<keyword evidence="3" id="KW-1185">Reference proteome</keyword>
<evidence type="ECO:0000313" key="2">
    <source>
        <dbReference type="EMBL" id="NYI67297.1"/>
    </source>
</evidence>
<dbReference type="PROSITE" id="PS51186">
    <property type="entry name" value="GNAT"/>
    <property type="match status" value="1"/>
</dbReference>
<dbReference type="AlphaFoldDB" id="A0A7Z0AA83"/>
<sequence length="276" mass="29274">MHAPGDDAAAEAREAADSAGVVVRALDTATPMAPVSRMLSAVWNLGPNETHVPAELMTAMAHTGNYLSAAYRDGEPVGGCIGFFAEPLGRRLHSHIAGVVPRLAGRGIGRALKLHQRAWCLARGIDEVSWTFDPLVARNAYFDIARLGARPAEYLTDFYGSLDDVFNAGQPTDRLLLVWDLHAASATAAAARPAPADAPAVLRISDGEPDVRLECGEGADVVTAAIPPDIDAVRAADPARAGRWRLALRHVLTSLLESGRHVQGFDKSGFYLVGEG</sequence>
<dbReference type="Pfam" id="PF13480">
    <property type="entry name" value="Acetyltransf_6"/>
    <property type="match status" value="1"/>
</dbReference>
<gene>
    <name evidence="2" type="ORF">BJY26_001603</name>
</gene>
<accession>A0A7Z0AA83</accession>
<dbReference type="EMBL" id="JACBZP010000001">
    <property type="protein sequence ID" value="NYI67297.1"/>
    <property type="molecule type" value="Genomic_DNA"/>
</dbReference>
<dbReference type="PANTHER" id="PTHR41700">
    <property type="entry name" value="GCN5-RELATED N-ACETYLTRANSFERASE"/>
    <property type="match status" value="1"/>
</dbReference>
<feature type="domain" description="N-acetyltransferase" evidence="1">
    <location>
        <begin position="21"/>
        <end position="169"/>
    </location>
</feature>
<evidence type="ECO:0000259" key="1">
    <source>
        <dbReference type="PROSITE" id="PS51186"/>
    </source>
</evidence>
<dbReference type="SUPFAM" id="SSF55729">
    <property type="entry name" value="Acyl-CoA N-acyltransferases (Nat)"/>
    <property type="match status" value="1"/>
</dbReference>
<dbReference type="InterPro" id="IPR038764">
    <property type="entry name" value="GNAT_N_AcTrfase_prd"/>
</dbReference>
<organism evidence="2 3">
    <name type="scientific">Spelaeicoccus albus</name>
    <dbReference type="NCBI Taxonomy" id="1280376"/>
    <lineage>
        <taxon>Bacteria</taxon>
        <taxon>Bacillati</taxon>
        <taxon>Actinomycetota</taxon>
        <taxon>Actinomycetes</taxon>
        <taxon>Micrococcales</taxon>
        <taxon>Brevibacteriaceae</taxon>
        <taxon>Spelaeicoccus</taxon>
    </lineage>
</organism>
<dbReference type="InterPro" id="IPR038740">
    <property type="entry name" value="BioF2-like_GNAT_dom"/>
</dbReference>
<comment type="caution">
    <text evidence="2">The sequence shown here is derived from an EMBL/GenBank/DDBJ whole genome shotgun (WGS) entry which is preliminary data.</text>
</comment>
<dbReference type="CDD" id="cd04301">
    <property type="entry name" value="NAT_SF"/>
    <property type="match status" value="1"/>
</dbReference>
<keyword evidence="2" id="KW-0808">Transferase</keyword>
<dbReference type="GO" id="GO:0016747">
    <property type="term" value="F:acyltransferase activity, transferring groups other than amino-acyl groups"/>
    <property type="evidence" value="ECO:0007669"/>
    <property type="project" value="InterPro"/>
</dbReference>
<protein>
    <submittedName>
        <fullName evidence="2">Putative GNAT superfamily acetyltransferase</fullName>
    </submittedName>
</protein>
<dbReference type="Gene3D" id="3.40.630.30">
    <property type="match status" value="1"/>
</dbReference>
<dbReference type="Proteomes" id="UP000539111">
    <property type="component" value="Unassembled WGS sequence"/>
</dbReference>
<evidence type="ECO:0000313" key="3">
    <source>
        <dbReference type="Proteomes" id="UP000539111"/>
    </source>
</evidence>
<dbReference type="InterPro" id="IPR016181">
    <property type="entry name" value="Acyl_CoA_acyltransferase"/>
</dbReference>
<dbReference type="InterPro" id="IPR000182">
    <property type="entry name" value="GNAT_dom"/>
</dbReference>
<dbReference type="PANTHER" id="PTHR41700:SF1">
    <property type="entry name" value="N-ACETYLTRANSFERASE DOMAIN-CONTAINING PROTEIN"/>
    <property type="match status" value="1"/>
</dbReference>
<name>A0A7Z0AA83_9MICO</name>